<sequence>MLTVTLMVVLFVCTLVCYGKDVSESTTNLMQYTKNRQEENKTDRDEVKRFLGRWKSSNHIWKHQNKLNGGVKLEKDDESAATGPKPFVNEHGAQDNFAHLLNNLQANENSEKEYLDNAKRHFGRWRNSNQLWKSLKGLSKSDQNSVIDQQRGLVWSKRFPEEEREDMAKRFYGRWRNSDHMMKLLASANKNDKSDIIDKHRGITWSKRDNTDNVATDKANSRAKRFIGRWKNSNYIWSRVKGGADNLSNIMRRHWNMNWNKRSTVVKSETPKTSNPPDNSDKVQPTKQIRKRFLVDMDYSFLWSLLMNQDHPEARRLLNMYIKH</sequence>
<evidence type="ECO:0000256" key="1">
    <source>
        <dbReference type="SAM" id="MobiDB-lite"/>
    </source>
</evidence>
<evidence type="ECO:0000256" key="2">
    <source>
        <dbReference type="SAM" id="SignalP"/>
    </source>
</evidence>
<feature type="region of interest" description="Disordered" evidence="1">
    <location>
        <begin position="265"/>
        <end position="286"/>
    </location>
</feature>
<protein>
    <submittedName>
        <fullName evidence="3">Uncharacterized protein</fullName>
    </submittedName>
</protein>
<dbReference type="EMBL" id="JAZGQO010000011">
    <property type="protein sequence ID" value="KAK6172170.1"/>
    <property type="molecule type" value="Genomic_DNA"/>
</dbReference>
<proteinExistence type="predicted"/>
<keyword evidence="2" id="KW-0732">Signal</keyword>
<dbReference type="Proteomes" id="UP001347796">
    <property type="component" value="Unassembled WGS sequence"/>
</dbReference>
<evidence type="ECO:0000313" key="3">
    <source>
        <dbReference type="EMBL" id="KAK6172170.1"/>
    </source>
</evidence>
<reference evidence="3 4" key="1">
    <citation type="submission" date="2024-01" db="EMBL/GenBank/DDBJ databases">
        <title>The genome of the rayed Mediterranean limpet Patella caerulea (Linnaeus, 1758).</title>
        <authorList>
            <person name="Anh-Thu Weber A."/>
            <person name="Halstead-Nussloch G."/>
        </authorList>
    </citation>
    <scope>NUCLEOTIDE SEQUENCE [LARGE SCALE GENOMIC DNA]</scope>
    <source>
        <strain evidence="3">AATW-2023a</strain>
        <tissue evidence="3">Whole specimen</tissue>
    </source>
</reference>
<accession>A0AAN8PLF3</accession>
<name>A0AAN8PLF3_PATCE</name>
<keyword evidence="4" id="KW-1185">Reference proteome</keyword>
<gene>
    <name evidence="3" type="ORF">SNE40_015892</name>
</gene>
<organism evidence="3 4">
    <name type="scientific">Patella caerulea</name>
    <name type="common">Rayed Mediterranean limpet</name>
    <dbReference type="NCBI Taxonomy" id="87958"/>
    <lineage>
        <taxon>Eukaryota</taxon>
        <taxon>Metazoa</taxon>
        <taxon>Spiralia</taxon>
        <taxon>Lophotrochozoa</taxon>
        <taxon>Mollusca</taxon>
        <taxon>Gastropoda</taxon>
        <taxon>Patellogastropoda</taxon>
        <taxon>Patelloidea</taxon>
        <taxon>Patellidae</taxon>
        <taxon>Patella</taxon>
    </lineage>
</organism>
<comment type="caution">
    <text evidence="3">The sequence shown here is derived from an EMBL/GenBank/DDBJ whole genome shotgun (WGS) entry which is preliminary data.</text>
</comment>
<feature type="chain" id="PRO_5043052497" evidence="2">
    <location>
        <begin position="20"/>
        <end position="324"/>
    </location>
</feature>
<dbReference type="AlphaFoldDB" id="A0AAN8PLF3"/>
<evidence type="ECO:0000313" key="4">
    <source>
        <dbReference type="Proteomes" id="UP001347796"/>
    </source>
</evidence>
<feature type="signal peptide" evidence="2">
    <location>
        <begin position="1"/>
        <end position="19"/>
    </location>
</feature>